<dbReference type="Pfam" id="PF24055">
    <property type="entry name" value="POL3_N"/>
    <property type="match status" value="1"/>
</dbReference>
<comment type="caution">
    <text evidence="3">The sequence shown here is derived from an EMBL/GenBank/DDBJ whole genome shotgun (WGS) entry which is preliminary data.</text>
</comment>
<dbReference type="EMBL" id="JADFTS010000004">
    <property type="protein sequence ID" value="KAF9609347.1"/>
    <property type="molecule type" value="Genomic_DNA"/>
</dbReference>
<dbReference type="GO" id="GO:0003887">
    <property type="term" value="F:DNA-directed DNA polymerase activity"/>
    <property type="evidence" value="ECO:0007669"/>
    <property type="project" value="UniProtKB-EC"/>
</dbReference>
<evidence type="ECO:0000313" key="3">
    <source>
        <dbReference type="EMBL" id="KAF9609347.1"/>
    </source>
</evidence>
<evidence type="ECO:0000259" key="2">
    <source>
        <dbReference type="Pfam" id="PF24055"/>
    </source>
</evidence>
<gene>
    <name evidence="3" type="ORF">IFM89_015602</name>
</gene>
<sequence length="76" mass="9102">FFSNWRLIMLLVKRIESYCLILLVLLEKSKMKEANRNSTVPQFVLRIEMVQKKSIMYYQQQQSHLFLKIVVALPTI</sequence>
<comment type="catalytic activity">
    <reaction evidence="1">
        <text>DNA(n) + a 2'-deoxyribonucleoside 5'-triphosphate = DNA(n+1) + diphosphate</text>
        <dbReference type="Rhea" id="RHEA:22508"/>
        <dbReference type="Rhea" id="RHEA-COMP:17339"/>
        <dbReference type="Rhea" id="RHEA-COMP:17340"/>
        <dbReference type="ChEBI" id="CHEBI:33019"/>
        <dbReference type="ChEBI" id="CHEBI:61560"/>
        <dbReference type="ChEBI" id="CHEBI:173112"/>
        <dbReference type="EC" id="2.7.7.7"/>
    </reaction>
</comment>
<proteinExistence type="predicted"/>
<protein>
    <recommendedName>
        <fullName evidence="2">DNA polymerase delta/zeta catalytic subunit N-terminal domain-containing protein</fullName>
    </recommendedName>
</protein>
<feature type="non-terminal residue" evidence="3">
    <location>
        <position position="1"/>
    </location>
</feature>
<reference evidence="3 4" key="1">
    <citation type="submission" date="2020-10" db="EMBL/GenBank/DDBJ databases">
        <title>The Coptis chinensis genome and diversification of protoberbering-type alkaloids.</title>
        <authorList>
            <person name="Wang B."/>
            <person name="Shu S."/>
            <person name="Song C."/>
            <person name="Liu Y."/>
        </authorList>
    </citation>
    <scope>NUCLEOTIDE SEQUENCE [LARGE SCALE GENOMIC DNA]</scope>
    <source>
        <strain evidence="3">HL-2020</strain>
        <tissue evidence="3">Leaf</tissue>
    </source>
</reference>
<accession>A0A835I3D3</accession>
<evidence type="ECO:0000256" key="1">
    <source>
        <dbReference type="ARBA" id="ARBA00049244"/>
    </source>
</evidence>
<keyword evidence="4" id="KW-1185">Reference proteome</keyword>
<dbReference type="AlphaFoldDB" id="A0A835I3D3"/>
<evidence type="ECO:0000313" key="4">
    <source>
        <dbReference type="Proteomes" id="UP000631114"/>
    </source>
</evidence>
<dbReference type="InterPro" id="IPR056435">
    <property type="entry name" value="DPOD/Z_N"/>
</dbReference>
<organism evidence="3 4">
    <name type="scientific">Coptis chinensis</name>
    <dbReference type="NCBI Taxonomy" id="261450"/>
    <lineage>
        <taxon>Eukaryota</taxon>
        <taxon>Viridiplantae</taxon>
        <taxon>Streptophyta</taxon>
        <taxon>Embryophyta</taxon>
        <taxon>Tracheophyta</taxon>
        <taxon>Spermatophyta</taxon>
        <taxon>Magnoliopsida</taxon>
        <taxon>Ranunculales</taxon>
        <taxon>Ranunculaceae</taxon>
        <taxon>Coptidoideae</taxon>
        <taxon>Coptis</taxon>
    </lineage>
</organism>
<feature type="domain" description="DNA polymerase delta/zeta catalytic subunit N-terminal" evidence="2">
    <location>
        <begin position="27"/>
        <end position="75"/>
    </location>
</feature>
<name>A0A835I3D3_9MAGN</name>
<dbReference type="Proteomes" id="UP000631114">
    <property type="component" value="Unassembled WGS sequence"/>
</dbReference>